<comment type="caution">
    <text evidence="1">The sequence shown here is derived from an EMBL/GenBank/DDBJ whole genome shotgun (WGS) entry which is preliminary data.</text>
</comment>
<proteinExistence type="predicted"/>
<dbReference type="STRING" id="1453497.AT15_02750"/>
<dbReference type="GO" id="GO:0016884">
    <property type="term" value="F:carbon-nitrogen ligase activity, with glutamine as amido-N-donor"/>
    <property type="evidence" value="ECO:0007669"/>
    <property type="project" value="InterPro"/>
</dbReference>
<dbReference type="OrthoDB" id="9794041at2"/>
<dbReference type="SUPFAM" id="SSF89095">
    <property type="entry name" value="GatB/YqeY motif"/>
    <property type="match status" value="1"/>
</dbReference>
<dbReference type="InterPro" id="IPR023168">
    <property type="entry name" value="GatB_Yqey_C_2"/>
</dbReference>
<sequence>MSLYDSIQSEIKTAMKEKDHVKLNTLRSIVASIKNFLASSAEAREKGVTDEIVQNIVLKEAKKREESINAYKAAGREELAAAEEAELNILKKFMPSMLSENEIRKLAIEVIDEIGASKPSDLGNVMKELMPRVKGKADGKTVNRIVRELLESR</sequence>
<dbReference type="AlphaFoldDB" id="A0A182C8D9"/>
<dbReference type="PANTHER" id="PTHR28055">
    <property type="entry name" value="ALTERED INHERITANCE OF MITOCHONDRIA PROTEIN 41, MITOCHONDRIAL"/>
    <property type="match status" value="1"/>
</dbReference>
<dbReference type="GO" id="GO:0016740">
    <property type="term" value="F:transferase activity"/>
    <property type="evidence" value="ECO:0007669"/>
    <property type="project" value="UniProtKB-KW"/>
</dbReference>
<evidence type="ECO:0000313" key="2">
    <source>
        <dbReference type="Proteomes" id="UP000077339"/>
    </source>
</evidence>
<evidence type="ECO:0000313" key="1">
    <source>
        <dbReference type="EMBL" id="OAA31763.1"/>
    </source>
</evidence>
<dbReference type="Pfam" id="PF09424">
    <property type="entry name" value="YqeY"/>
    <property type="match status" value="1"/>
</dbReference>
<dbReference type="RefSeq" id="WP_068345346.1">
    <property type="nucleotide sequence ID" value="NZ_JFHK01000002.1"/>
</dbReference>
<accession>A0A182C8D9</accession>
<keyword evidence="1" id="KW-0808">Transferase</keyword>
<dbReference type="EMBL" id="JFHK01000002">
    <property type="protein sequence ID" value="OAA31763.1"/>
    <property type="molecule type" value="Genomic_DNA"/>
</dbReference>
<gene>
    <name evidence="1" type="ORF">AT15_02750</name>
</gene>
<dbReference type="Proteomes" id="UP000077339">
    <property type="component" value="Unassembled WGS sequence"/>
</dbReference>
<dbReference type="PATRIC" id="fig|1453497.3.peg.546"/>
<dbReference type="Gene3D" id="1.10.1510.10">
    <property type="entry name" value="Uncharacterised protein YqeY/AIM41 PF09424, N-terminal domain"/>
    <property type="match status" value="1"/>
</dbReference>
<organism evidence="1 2">
    <name type="scientific">Kosmotoga arenicorallina S304</name>
    <dbReference type="NCBI Taxonomy" id="1453497"/>
    <lineage>
        <taxon>Bacteria</taxon>
        <taxon>Thermotogati</taxon>
        <taxon>Thermotogota</taxon>
        <taxon>Thermotogae</taxon>
        <taxon>Kosmotogales</taxon>
        <taxon>Kosmotogaceae</taxon>
        <taxon>Kosmotoga</taxon>
    </lineage>
</organism>
<dbReference type="Gene3D" id="1.10.10.410">
    <property type="match status" value="1"/>
</dbReference>
<dbReference type="InterPro" id="IPR003789">
    <property type="entry name" value="Asn/Gln_tRNA_amidoTrase-B-like"/>
</dbReference>
<dbReference type="InterPro" id="IPR019004">
    <property type="entry name" value="YqeY/Aim41"/>
</dbReference>
<protein>
    <submittedName>
        <fullName evidence="1">Glutamyl-tRNA amidotransferase</fullName>
    </submittedName>
</protein>
<reference evidence="1 2" key="1">
    <citation type="submission" date="2014-02" db="EMBL/GenBank/DDBJ databases">
        <title>Kosmotoga genome sequencing.</title>
        <authorList>
            <person name="Pollo S.M."/>
            <person name="Charchuk R."/>
            <person name="Nesbo C.L."/>
        </authorList>
    </citation>
    <scope>NUCLEOTIDE SEQUENCE [LARGE SCALE GENOMIC DNA]</scope>
    <source>
        <strain evidence="1 2">S304</strain>
    </source>
</reference>
<name>A0A182C8D9_9BACT</name>
<keyword evidence="2" id="KW-1185">Reference proteome</keyword>
<dbReference type="PANTHER" id="PTHR28055:SF1">
    <property type="entry name" value="ALTERED INHERITANCE OF MITOCHONDRIA PROTEIN 41, MITOCHONDRIAL"/>
    <property type="match status" value="1"/>
</dbReference>
<dbReference type="InterPro" id="IPR042184">
    <property type="entry name" value="YqeY/Aim41_N"/>
</dbReference>